<dbReference type="GO" id="GO:0005524">
    <property type="term" value="F:ATP binding"/>
    <property type="evidence" value="ECO:0007669"/>
    <property type="project" value="UniProtKB-UniRule"/>
</dbReference>
<dbReference type="EMBL" id="FOFR01000017">
    <property type="protein sequence ID" value="SER89694.1"/>
    <property type="molecule type" value="Genomic_DNA"/>
</dbReference>
<keyword evidence="1" id="KW-0067">ATP-binding</keyword>
<dbReference type="Proteomes" id="UP000199352">
    <property type="component" value="Unassembled WGS sequence"/>
</dbReference>
<dbReference type="STRING" id="402600.SAMN05216188_11744"/>
<proteinExistence type="predicted"/>
<evidence type="ECO:0000313" key="3">
    <source>
        <dbReference type="EMBL" id="SER89694.1"/>
    </source>
</evidence>
<feature type="domain" description="ATP-grasp" evidence="2">
    <location>
        <begin position="155"/>
        <end position="370"/>
    </location>
</feature>
<evidence type="ECO:0000313" key="4">
    <source>
        <dbReference type="Proteomes" id="UP000199352"/>
    </source>
</evidence>
<dbReference type="Pfam" id="PF18604">
    <property type="entry name" value="PreAtp-grasp"/>
    <property type="match status" value="1"/>
</dbReference>
<dbReference type="AlphaFoldDB" id="A0A1H9SY31"/>
<dbReference type="PROSITE" id="PS50975">
    <property type="entry name" value="ATP_GRASP"/>
    <property type="match status" value="1"/>
</dbReference>
<organism evidence="3 4">
    <name type="scientific">Lentzea xinjiangensis</name>
    <dbReference type="NCBI Taxonomy" id="402600"/>
    <lineage>
        <taxon>Bacteria</taxon>
        <taxon>Bacillati</taxon>
        <taxon>Actinomycetota</taxon>
        <taxon>Actinomycetes</taxon>
        <taxon>Pseudonocardiales</taxon>
        <taxon>Pseudonocardiaceae</taxon>
        <taxon>Lentzea</taxon>
    </lineage>
</organism>
<dbReference type="SUPFAM" id="SSF56059">
    <property type="entry name" value="Glutathione synthetase ATP-binding domain-like"/>
    <property type="match status" value="1"/>
</dbReference>
<evidence type="ECO:0000256" key="1">
    <source>
        <dbReference type="PROSITE-ProRule" id="PRU00409"/>
    </source>
</evidence>
<keyword evidence="1" id="KW-0547">Nucleotide-binding</keyword>
<accession>A0A1H9SY31</accession>
<evidence type="ECO:0000259" key="2">
    <source>
        <dbReference type="PROSITE" id="PS50975"/>
    </source>
</evidence>
<name>A0A1H9SY31_9PSEU</name>
<dbReference type="GO" id="GO:0046872">
    <property type="term" value="F:metal ion binding"/>
    <property type="evidence" value="ECO:0007669"/>
    <property type="project" value="InterPro"/>
</dbReference>
<reference evidence="4" key="1">
    <citation type="submission" date="2016-10" db="EMBL/GenBank/DDBJ databases">
        <authorList>
            <person name="Varghese N."/>
            <person name="Submissions S."/>
        </authorList>
    </citation>
    <scope>NUCLEOTIDE SEQUENCE [LARGE SCALE GENOMIC DNA]</scope>
    <source>
        <strain evidence="4">CGMCC 4.3525</strain>
    </source>
</reference>
<dbReference type="InterPro" id="IPR011761">
    <property type="entry name" value="ATP-grasp"/>
</dbReference>
<sequence>MSTLYIANNRTEDMVGDLAAQTEEERRFAGAGAMRMVWFAKDDDIVVLPRLPEQAYLDYVTSMTRTRLSSLRLIVPPPGEIGEDILSPDRLLDSGFLAELRDAVADRTLAEIAPIYPDAAAVAVARTLGAEDALPGARFAGQGGTTMINSKAVFRAVAAGIDAPIARGAVVASHREAVAEIERILADGHPVILKKEHQVGGLGNEVVSRTDGVRPVGASRVVVVPDRAAVEAYVEDRWNWLTGDRHDRFVVERYIEGSVSVYAEFLVTDDGVELLGQGEMTMSPVFSGLVSPAQSLSGRQVAELEQAGRRMCEPFRDLGYRGVLTPDAILTPDGELLLSETNARISGCTHLYLAIAECLGARDRLGDRVFLEQGGWRVPSFGAAVDLLDRSGLALDLTTRTGVVLVCDMSRLDGTVRYCVVAEDIASARRMQQELASLPVAAAV</sequence>
<dbReference type="Pfam" id="PF02786">
    <property type="entry name" value="CPSase_L_D2"/>
    <property type="match status" value="1"/>
</dbReference>
<dbReference type="InterPro" id="IPR040754">
    <property type="entry name" value="PreAtp-grasp"/>
</dbReference>
<dbReference type="InterPro" id="IPR041356">
    <property type="entry name" value="PGM1_C"/>
</dbReference>
<gene>
    <name evidence="3" type="ORF">SAMN05216188_11744</name>
</gene>
<keyword evidence="4" id="KW-1185">Reference proteome</keyword>
<dbReference type="InterPro" id="IPR005479">
    <property type="entry name" value="CPAse_ATP-bd"/>
</dbReference>
<protein>
    <submittedName>
        <fullName evidence="3">Carbamoyl-phosphate synthase L chain, ATP binding domain</fullName>
    </submittedName>
</protein>
<dbReference type="Pfam" id="PF18105">
    <property type="entry name" value="PGM1_C"/>
    <property type="match status" value="1"/>
</dbReference>
<dbReference type="RefSeq" id="WP_089956881.1">
    <property type="nucleotide sequence ID" value="NZ_FOFR01000017.1"/>
</dbReference>
<dbReference type="Gene3D" id="3.30.470.20">
    <property type="entry name" value="ATP-grasp fold, B domain"/>
    <property type="match status" value="1"/>
</dbReference>